<protein>
    <submittedName>
        <fullName evidence="2">GH12</fullName>
    </submittedName>
</protein>
<gene>
    <name evidence="2" type="ORF">AVDCRST_MAG54-2490</name>
</gene>
<dbReference type="EMBL" id="CADCTH010000319">
    <property type="protein sequence ID" value="CAA9261224.1"/>
    <property type="molecule type" value="Genomic_DNA"/>
</dbReference>
<feature type="compositionally biased region" description="Basic and acidic residues" evidence="1">
    <location>
        <begin position="61"/>
        <end position="82"/>
    </location>
</feature>
<organism evidence="2">
    <name type="scientific">uncultured Actinomycetospora sp</name>
    <dbReference type="NCBI Taxonomy" id="1135996"/>
    <lineage>
        <taxon>Bacteria</taxon>
        <taxon>Bacillati</taxon>
        <taxon>Actinomycetota</taxon>
        <taxon>Actinomycetes</taxon>
        <taxon>Pseudonocardiales</taxon>
        <taxon>Pseudonocardiaceae</taxon>
        <taxon>Actinomycetospora</taxon>
        <taxon>environmental samples</taxon>
    </lineage>
</organism>
<feature type="compositionally biased region" description="Basic and acidic residues" evidence="1">
    <location>
        <begin position="13"/>
        <end position="27"/>
    </location>
</feature>
<sequence length="271" mass="29671">DGADGADGVGTRAGDRPVDRRRGDRRAGRGGAARRRGQQRGGARPDLRAVRVVPAGRGHLRRPEQPLGREHRAVHHRGGERGRVHRRHRPAHQQRRPGGLPVDLPRVRLRLLHGAQPVPAQGLRPREPALELGDLAADRGRHAAVQHRLRHLVRPQRDPGGPQHRCRDDDLAEPDVLGAADRAEVLRDRPGRHPLGGLVRPHRPPGDLVRAQDADDVGVEPPAHRLRPRGHARRGGQADLVPHQRPGGLRAVDRGYGPADVVVLGHPQRGL</sequence>
<feature type="region of interest" description="Disordered" evidence="1">
    <location>
        <begin position="1"/>
        <end position="102"/>
    </location>
</feature>
<feature type="compositionally biased region" description="Basic residues" evidence="1">
    <location>
        <begin position="224"/>
        <end position="234"/>
    </location>
</feature>
<accession>A0A6J4IVQ5</accession>
<feature type="non-terminal residue" evidence="2">
    <location>
        <position position="1"/>
    </location>
</feature>
<dbReference type="AlphaFoldDB" id="A0A6J4IVQ5"/>
<feature type="compositionally biased region" description="Basic residues" evidence="1">
    <location>
        <begin position="83"/>
        <end position="95"/>
    </location>
</feature>
<evidence type="ECO:0000313" key="2">
    <source>
        <dbReference type="EMBL" id="CAA9261224.1"/>
    </source>
</evidence>
<proteinExistence type="predicted"/>
<reference evidence="2" key="1">
    <citation type="submission" date="2020-02" db="EMBL/GenBank/DDBJ databases">
        <authorList>
            <person name="Meier V. D."/>
        </authorList>
    </citation>
    <scope>NUCLEOTIDE SEQUENCE</scope>
    <source>
        <strain evidence="2">AVDCRST_MAG54</strain>
    </source>
</reference>
<name>A0A6J4IVQ5_9PSEU</name>
<evidence type="ECO:0000256" key="1">
    <source>
        <dbReference type="SAM" id="MobiDB-lite"/>
    </source>
</evidence>
<feature type="region of interest" description="Disordered" evidence="1">
    <location>
        <begin position="218"/>
        <end position="254"/>
    </location>
</feature>
<feature type="non-terminal residue" evidence="2">
    <location>
        <position position="271"/>
    </location>
</feature>